<comment type="caution">
    <text evidence="2">The sequence shown here is derived from an EMBL/GenBank/DDBJ whole genome shotgun (WGS) entry which is preliminary data.</text>
</comment>
<protein>
    <submittedName>
        <fullName evidence="2">Uncharacterized protein</fullName>
    </submittedName>
</protein>
<name>A0ABR5INV6_9HYPH</name>
<feature type="region of interest" description="Disordered" evidence="1">
    <location>
        <begin position="265"/>
        <end position="296"/>
    </location>
</feature>
<dbReference type="EMBL" id="LGSW01000001">
    <property type="protein sequence ID" value="KND22674.1"/>
    <property type="molecule type" value="Genomic_DNA"/>
</dbReference>
<evidence type="ECO:0000256" key="1">
    <source>
        <dbReference type="SAM" id="MobiDB-lite"/>
    </source>
</evidence>
<gene>
    <name evidence="2" type="ORF">AFK20_00700</name>
</gene>
<feature type="compositionally biased region" description="Basic and acidic residues" evidence="1">
    <location>
        <begin position="267"/>
        <end position="277"/>
    </location>
</feature>
<keyword evidence="3" id="KW-1185">Reference proteome</keyword>
<organism evidence="2 3">
    <name type="scientific">Enhydrobacter aerosaccus</name>
    <dbReference type="NCBI Taxonomy" id="225324"/>
    <lineage>
        <taxon>Bacteria</taxon>
        <taxon>Pseudomonadati</taxon>
        <taxon>Pseudomonadota</taxon>
        <taxon>Alphaproteobacteria</taxon>
        <taxon>Hyphomicrobiales</taxon>
        <taxon>Enhydrobacter</taxon>
    </lineage>
</organism>
<accession>A0ABR5INV6</accession>
<sequence>MISTANKRFIELMEGSQTNGFEFVWDLNIREINYFWWRLNLRENQNPSKFWKNINNNFYLINTNDIYLQVIAKIREIQKNEGNHTVKNLVEEFILHKSSYLVPDEHCIWFLNNLRAALWLGHNILNARGDIFKAVGKDDYMNQLIRLIDMHALWLRTEIRISDQLKDFSQRPPYVFQVNKINNLKYCWFSDKTPNAEITWLNIRDTEQLDDAIAYLASKNKLVLQSHFIANNNEEKMAHILASLDYINFFSSPINLLQPYNPNKAYSESKESIKPEDSNTQSDKQKSNSSSDPISTRNKFINTFKKKYTMQSYRMNQKQSKDQQSVKLSQSSYTALQTLGKAQGLTTRKMVEKLLHLYMEDLKNDNLEVKNTQQNDD</sequence>
<evidence type="ECO:0000313" key="2">
    <source>
        <dbReference type="EMBL" id="KND22674.1"/>
    </source>
</evidence>
<feature type="compositionally biased region" description="Low complexity" evidence="1">
    <location>
        <begin position="278"/>
        <end position="292"/>
    </location>
</feature>
<evidence type="ECO:0000313" key="3">
    <source>
        <dbReference type="Proteomes" id="UP000053900"/>
    </source>
</evidence>
<reference evidence="2 3" key="1">
    <citation type="submission" date="2015-07" db="EMBL/GenBank/DDBJ databases">
        <title>Draft genome of Enhydrobacter aerosaccus.</title>
        <authorList>
            <person name="Wang X."/>
        </authorList>
    </citation>
    <scope>NUCLEOTIDE SEQUENCE [LARGE SCALE GENOMIC DNA]</scope>
    <source>
        <strain evidence="2 3">CGMCC9176</strain>
    </source>
</reference>
<proteinExistence type="predicted"/>
<dbReference type="Proteomes" id="UP000053900">
    <property type="component" value="Unassembled WGS sequence"/>
</dbReference>